<dbReference type="AlphaFoldDB" id="A0A1M4TL34"/>
<feature type="domain" description="GGDEF" evidence="2">
    <location>
        <begin position="163"/>
        <end position="282"/>
    </location>
</feature>
<comment type="similarity">
    <text evidence="1">Belongs to the CdaR family.</text>
</comment>
<dbReference type="Pfam" id="PF17853">
    <property type="entry name" value="GGDEF_2"/>
    <property type="match status" value="1"/>
</dbReference>
<dbReference type="EMBL" id="FQUG01000002">
    <property type="protein sequence ID" value="SHE45170.1"/>
    <property type="molecule type" value="Genomic_DNA"/>
</dbReference>
<dbReference type="RefSeq" id="WP_072934603.1">
    <property type="nucleotide sequence ID" value="NZ_FQUG01000002.1"/>
</dbReference>
<dbReference type="InterPro" id="IPR042070">
    <property type="entry name" value="PucR_C-HTH_sf"/>
</dbReference>
<dbReference type="InterPro" id="IPR025736">
    <property type="entry name" value="PucR_C-HTH_dom"/>
</dbReference>
<dbReference type="PANTHER" id="PTHR33744:SF16">
    <property type="entry name" value="CARBOHYDRATE DIACID REGULATOR"/>
    <property type="match status" value="1"/>
</dbReference>
<dbReference type="InterPro" id="IPR000160">
    <property type="entry name" value="GGDEF_dom"/>
</dbReference>
<organism evidence="3 4">
    <name type="scientific">Schwartzia succinivorans DSM 10502</name>
    <dbReference type="NCBI Taxonomy" id="1123243"/>
    <lineage>
        <taxon>Bacteria</taxon>
        <taxon>Bacillati</taxon>
        <taxon>Bacillota</taxon>
        <taxon>Negativicutes</taxon>
        <taxon>Selenomonadales</taxon>
        <taxon>Selenomonadaceae</taxon>
        <taxon>Schwartzia</taxon>
    </lineage>
</organism>
<sequence length="388" mass="44452">MFLAARQAQDIVEEIGAIVKQNINMMDEQGVIIASTDKNRVGSFHEAAKRIIDEELSELYVTAEAAKKAVPPMRAGINLPIEYQHHIVGVIGVTGDYEQVIGFGQIVKKMTEILIREREREDEKRLDLRVISRFLEDWVLGAGILRPTLLEERGRQLGIDITRPRRVMVVSMDDVEDYIDSLPGQELIENIENAVLEIIHRIPAALVLRNAARQILLLPEEDDDKLMALAKELRKMVHERFGQSLRVGIDGLSRNMHEAYGQADRAWRIAANKEDKIVLFSRLDLGMFLQEISTQTKFDYLHKIFHAYTVEERKPVMEVLRAYFEADGSLTKASEMLFIHKNTLQYKLHRIAQLTGYDIRKPREAAVFAMALMFFDETQRGKDVGIEK</sequence>
<dbReference type="Proteomes" id="UP000184404">
    <property type="component" value="Unassembled WGS sequence"/>
</dbReference>
<dbReference type="InterPro" id="IPR008599">
    <property type="entry name" value="Diacid_rec"/>
</dbReference>
<keyword evidence="4" id="KW-1185">Reference proteome</keyword>
<dbReference type="Gene3D" id="1.10.10.2840">
    <property type="entry name" value="PucR C-terminal helix-turn-helix domain"/>
    <property type="match status" value="1"/>
</dbReference>
<gene>
    <name evidence="3" type="ORF">SAMN02745190_00518</name>
</gene>
<dbReference type="PANTHER" id="PTHR33744">
    <property type="entry name" value="CARBOHYDRATE DIACID REGULATOR"/>
    <property type="match status" value="1"/>
</dbReference>
<dbReference type="Pfam" id="PF05651">
    <property type="entry name" value="Diacid_rec"/>
    <property type="match status" value="1"/>
</dbReference>
<dbReference type="STRING" id="1123243.SAMN02745190_00518"/>
<dbReference type="OrthoDB" id="212459at2"/>
<reference evidence="3 4" key="1">
    <citation type="submission" date="2016-11" db="EMBL/GenBank/DDBJ databases">
        <authorList>
            <person name="Jaros S."/>
            <person name="Januszkiewicz K."/>
            <person name="Wedrychowicz H."/>
        </authorList>
    </citation>
    <scope>NUCLEOTIDE SEQUENCE [LARGE SCALE GENOMIC DNA]</scope>
    <source>
        <strain evidence="3 4">DSM 10502</strain>
    </source>
</reference>
<dbReference type="PROSITE" id="PS50887">
    <property type="entry name" value="GGDEF"/>
    <property type="match status" value="1"/>
</dbReference>
<name>A0A1M4TL34_9FIRM</name>
<dbReference type="InterPro" id="IPR051448">
    <property type="entry name" value="CdaR-like_regulators"/>
</dbReference>
<protein>
    <submittedName>
        <fullName evidence="3">Carbohydrate diacid regulator</fullName>
    </submittedName>
</protein>
<dbReference type="Pfam" id="PF13556">
    <property type="entry name" value="HTH_30"/>
    <property type="match status" value="1"/>
</dbReference>
<proteinExistence type="inferred from homology"/>
<dbReference type="InterPro" id="IPR041522">
    <property type="entry name" value="CdaR_GGDEF"/>
</dbReference>
<evidence type="ECO:0000259" key="2">
    <source>
        <dbReference type="PROSITE" id="PS50887"/>
    </source>
</evidence>
<evidence type="ECO:0000313" key="3">
    <source>
        <dbReference type="EMBL" id="SHE45170.1"/>
    </source>
</evidence>
<accession>A0A1M4TL34</accession>
<evidence type="ECO:0000256" key="1">
    <source>
        <dbReference type="ARBA" id="ARBA00006754"/>
    </source>
</evidence>
<evidence type="ECO:0000313" key="4">
    <source>
        <dbReference type="Proteomes" id="UP000184404"/>
    </source>
</evidence>